<comment type="caution">
    <text evidence="2">The sequence shown here is derived from an EMBL/GenBank/DDBJ whole genome shotgun (WGS) entry which is preliminary data.</text>
</comment>
<reference evidence="3" key="1">
    <citation type="submission" date="2017-09" db="EMBL/GenBank/DDBJ databases">
        <title>The Reconstruction of 2,631 Draft Metagenome-Assembled Genomes from the Global Oceans.</title>
        <authorList>
            <person name="Tully B.J."/>
            <person name="Graham E.D."/>
            <person name="Heidelberg J.F."/>
        </authorList>
    </citation>
    <scope>NUCLEOTIDE SEQUENCE [LARGE SCALE GENOMIC DNA]</scope>
</reference>
<name>A0A2D6YGE9_9DELT</name>
<dbReference type="AlphaFoldDB" id="A0A2D6YGE9"/>
<protein>
    <recommendedName>
        <fullName evidence="1">AAA domain-containing protein</fullName>
    </recommendedName>
</protein>
<dbReference type="Gene3D" id="3.40.50.300">
    <property type="entry name" value="P-loop containing nucleotide triphosphate hydrolases"/>
    <property type="match status" value="1"/>
</dbReference>
<dbReference type="InterPro" id="IPR025669">
    <property type="entry name" value="AAA_dom"/>
</dbReference>
<sequence length="262" mass="30045">MRAVAFQNQKGGVGKSTLSLLVAEQLAQSGRKVIFLDNDPQGNSTQWFLNRLTDADYPLILEELQSKNLYNLLEEKIAPQNALLELPETTVKLLAATPNYEQAKTAFRDQPGHENLFRMLLRGLSTEALVCDTPGELSLLTNWSLSLCDVVVIPVQTEMFAVETLPIQLERIRTARKYLNPELKQIFLLPNLFDTRLKSCHYALDYLVDHYRDKLIFQEDQQPLWIPKRAEIMGFIDSHEPVRSNEMTSRLRVLVQALFPEF</sequence>
<gene>
    <name evidence="2" type="ORF">CMN54_02135</name>
</gene>
<dbReference type="InterPro" id="IPR050678">
    <property type="entry name" value="DNA_Partitioning_ATPase"/>
</dbReference>
<dbReference type="PANTHER" id="PTHR13696">
    <property type="entry name" value="P-LOOP CONTAINING NUCLEOSIDE TRIPHOSPHATE HYDROLASE"/>
    <property type="match status" value="1"/>
</dbReference>
<organism evidence="2 3">
    <name type="scientific">SAR324 cluster bacterium</name>
    <dbReference type="NCBI Taxonomy" id="2024889"/>
    <lineage>
        <taxon>Bacteria</taxon>
        <taxon>Deltaproteobacteria</taxon>
        <taxon>SAR324 cluster</taxon>
    </lineage>
</organism>
<dbReference type="InterPro" id="IPR027417">
    <property type="entry name" value="P-loop_NTPase"/>
</dbReference>
<dbReference type="PANTHER" id="PTHR13696:SF96">
    <property type="entry name" value="COBQ_COBB_MIND_PARA NUCLEOTIDE BINDING DOMAIN-CONTAINING PROTEIN"/>
    <property type="match status" value="1"/>
</dbReference>
<evidence type="ECO:0000313" key="3">
    <source>
        <dbReference type="Proteomes" id="UP000226525"/>
    </source>
</evidence>
<dbReference type="SUPFAM" id="SSF52540">
    <property type="entry name" value="P-loop containing nucleoside triphosphate hydrolases"/>
    <property type="match status" value="1"/>
</dbReference>
<evidence type="ECO:0000313" key="2">
    <source>
        <dbReference type="EMBL" id="MAH62253.1"/>
    </source>
</evidence>
<proteinExistence type="predicted"/>
<dbReference type="Proteomes" id="UP000226525">
    <property type="component" value="Unassembled WGS sequence"/>
</dbReference>
<evidence type="ECO:0000259" key="1">
    <source>
        <dbReference type="Pfam" id="PF13614"/>
    </source>
</evidence>
<feature type="domain" description="AAA" evidence="1">
    <location>
        <begin position="1"/>
        <end position="184"/>
    </location>
</feature>
<accession>A0A2D6YGE9</accession>
<dbReference type="CDD" id="cd02042">
    <property type="entry name" value="ParAB_family"/>
    <property type="match status" value="1"/>
</dbReference>
<dbReference type="EMBL" id="NZEX01000021">
    <property type="protein sequence ID" value="MAH62253.1"/>
    <property type="molecule type" value="Genomic_DNA"/>
</dbReference>
<dbReference type="Pfam" id="PF13614">
    <property type="entry name" value="AAA_31"/>
    <property type="match status" value="1"/>
</dbReference>